<keyword evidence="11" id="KW-1185">Reference proteome</keyword>
<reference evidence="10 11" key="1">
    <citation type="submission" date="2019-02" db="EMBL/GenBank/DDBJ databases">
        <title>Deep-cultivation of Planctomycetes and their phenomic and genomic characterization uncovers novel biology.</title>
        <authorList>
            <person name="Wiegand S."/>
            <person name="Jogler M."/>
            <person name="Boedeker C."/>
            <person name="Pinto D."/>
            <person name="Vollmers J."/>
            <person name="Rivas-Marin E."/>
            <person name="Kohn T."/>
            <person name="Peeters S.H."/>
            <person name="Heuer A."/>
            <person name="Rast P."/>
            <person name="Oberbeckmann S."/>
            <person name="Bunk B."/>
            <person name="Jeske O."/>
            <person name="Meyerdierks A."/>
            <person name="Storesund J.E."/>
            <person name="Kallscheuer N."/>
            <person name="Luecker S."/>
            <person name="Lage O.M."/>
            <person name="Pohl T."/>
            <person name="Merkel B.J."/>
            <person name="Hornburger P."/>
            <person name="Mueller R.-W."/>
            <person name="Bruemmer F."/>
            <person name="Labrenz M."/>
            <person name="Spormann A.M."/>
            <person name="Op den Camp H."/>
            <person name="Overmann J."/>
            <person name="Amann R."/>
            <person name="Jetten M.S.M."/>
            <person name="Mascher T."/>
            <person name="Medema M.H."/>
            <person name="Devos D.P."/>
            <person name="Kaster A.-K."/>
            <person name="Ovreas L."/>
            <person name="Rohde M."/>
            <person name="Galperin M.Y."/>
            <person name="Jogler C."/>
        </authorList>
    </citation>
    <scope>NUCLEOTIDE SEQUENCE [LARGE SCALE GENOMIC DNA]</scope>
    <source>
        <strain evidence="10 11">EC9</strain>
    </source>
</reference>
<comment type="pathway">
    <text evidence="6">Quinol/quinone metabolism; menaquinone biosynthesis.</text>
</comment>
<keyword evidence="3 6" id="KW-0479">Metal-binding</keyword>
<dbReference type="EMBL" id="CP036261">
    <property type="protein sequence ID" value="QDS89761.1"/>
    <property type="molecule type" value="Genomic_DNA"/>
</dbReference>
<dbReference type="GO" id="GO:0009234">
    <property type="term" value="P:menaquinone biosynthetic process"/>
    <property type="evidence" value="ECO:0007669"/>
    <property type="project" value="UniProtKB-UniRule"/>
</dbReference>
<dbReference type="InterPro" id="IPR013785">
    <property type="entry name" value="Aldolase_TIM"/>
</dbReference>
<comment type="cofactor">
    <cofactor evidence="6 7">
        <name>[4Fe-4S] cluster</name>
        <dbReference type="ChEBI" id="CHEBI:49883"/>
    </cofactor>
    <text evidence="6 7">Binds 1 [4Fe-4S] cluster. The cluster is coordinated with 3 cysteines and an exchangeable S-adenosyl-L-methionine.</text>
</comment>
<dbReference type="SFLD" id="SFLDG01064">
    <property type="entry name" value="F420__menaquinone_cofactor_bio"/>
    <property type="match status" value="1"/>
</dbReference>
<feature type="binding site" evidence="6 7">
    <location>
        <position position="106"/>
    </location>
    <ligand>
        <name>[4Fe-4S] cluster</name>
        <dbReference type="ChEBI" id="CHEBI:49883"/>
        <note>4Fe-4S-S-AdoMet</note>
    </ligand>
</feature>
<evidence type="ECO:0000256" key="5">
    <source>
        <dbReference type="ARBA" id="ARBA00023014"/>
    </source>
</evidence>
<dbReference type="InterPro" id="IPR045567">
    <property type="entry name" value="CofH/MnqC-like_C"/>
</dbReference>
<keyword evidence="4 6" id="KW-0408">Iron</keyword>
<feature type="binding site" evidence="8">
    <location>
        <position position="105"/>
    </location>
    <ligand>
        <name>S-adenosyl-L-methionine</name>
        <dbReference type="ChEBI" id="CHEBI:59789"/>
    </ligand>
</feature>
<feature type="binding site" evidence="6 7">
    <location>
        <position position="103"/>
    </location>
    <ligand>
        <name>[4Fe-4S] cluster</name>
        <dbReference type="ChEBI" id="CHEBI:49883"/>
        <note>4Fe-4S-S-AdoMet</note>
    </ligand>
</feature>
<evidence type="ECO:0000256" key="3">
    <source>
        <dbReference type="ARBA" id="ARBA00022723"/>
    </source>
</evidence>
<keyword evidence="5 6" id="KW-0411">Iron-sulfur</keyword>
<evidence type="ECO:0000256" key="8">
    <source>
        <dbReference type="PIRSR" id="PIRSR004762-2"/>
    </source>
</evidence>
<keyword evidence="1 6" id="KW-0004">4Fe-4S</keyword>
<dbReference type="GO" id="GO:0005506">
    <property type="term" value="F:iron ion binding"/>
    <property type="evidence" value="ECO:0007669"/>
    <property type="project" value="UniProtKB-UniRule"/>
</dbReference>
<accession>A0A517M4G5</accession>
<dbReference type="PROSITE" id="PS51918">
    <property type="entry name" value="RADICAL_SAM"/>
    <property type="match status" value="1"/>
</dbReference>
<evidence type="ECO:0000256" key="6">
    <source>
        <dbReference type="HAMAP-Rule" id="MF_00993"/>
    </source>
</evidence>
<dbReference type="Pfam" id="PF04055">
    <property type="entry name" value="Radical_SAM"/>
    <property type="match status" value="1"/>
</dbReference>
<dbReference type="GO" id="GO:0051539">
    <property type="term" value="F:4 iron, 4 sulfur cluster binding"/>
    <property type="evidence" value="ECO:0007669"/>
    <property type="project" value="UniProtKB-KW"/>
</dbReference>
<dbReference type="NCBIfam" id="TIGR00423">
    <property type="entry name" value="CofH family radical SAM protein"/>
    <property type="match status" value="1"/>
</dbReference>
<evidence type="ECO:0000259" key="9">
    <source>
        <dbReference type="PROSITE" id="PS51918"/>
    </source>
</evidence>
<proteinExistence type="inferred from homology"/>
<dbReference type="NCBIfam" id="TIGR03700">
    <property type="entry name" value="mena_SCO4494"/>
    <property type="match status" value="1"/>
</dbReference>
<dbReference type="GO" id="GO:0044689">
    <property type="term" value="F:7,8-didemethyl-8-hydroxy-5-deazariboflavin synthase activity"/>
    <property type="evidence" value="ECO:0007669"/>
    <property type="project" value="TreeGrafter"/>
</dbReference>
<dbReference type="PANTHER" id="PTHR43076">
    <property type="entry name" value="FO SYNTHASE (COFH)"/>
    <property type="match status" value="1"/>
</dbReference>
<dbReference type="EC" id="2.5.1.120" evidence="6"/>
<dbReference type="Proteomes" id="UP000319557">
    <property type="component" value="Chromosome"/>
</dbReference>
<dbReference type="InterPro" id="IPR007197">
    <property type="entry name" value="rSAM"/>
</dbReference>
<dbReference type="KEGG" id="ruv:EC9_39610"/>
<dbReference type="InterPro" id="IPR022432">
    <property type="entry name" value="MqnE"/>
</dbReference>
<keyword evidence="6" id="KW-0474">Menaquinone biosynthesis</keyword>
<protein>
    <recommendedName>
        <fullName evidence="6">Aminodeoxyfutalosine synthase</fullName>
        <shortName evidence="6">AFL synthase</shortName>
        <shortName evidence="6">Aminofutalosine synthase</shortName>
        <ecNumber evidence="6">2.5.1.120</ecNumber>
    </recommendedName>
    <alternativeName>
        <fullName evidence="6">Menaquinone biosynthetic enzyme MqnE</fullName>
    </alternativeName>
</protein>
<dbReference type="SUPFAM" id="SSF102114">
    <property type="entry name" value="Radical SAM enzymes"/>
    <property type="match status" value="1"/>
</dbReference>
<name>A0A517M4G5_9BACT</name>
<comment type="function">
    <text evidence="6">Radical SAM enzyme that catalyzes the addition of the adenosyl radical to the double bond of 3-[(1-carboxyvinyl)oxy]benzoate, leading to aminodeoxyfutalosine (AFL), a key intermediate in the formation of menaquinone (MK, vitamin K2) from chorismate.</text>
</comment>
<dbReference type="SFLD" id="SFLDF00343">
    <property type="entry name" value="aminofutalosine_synthase_(mqnE"/>
    <property type="match status" value="1"/>
</dbReference>
<evidence type="ECO:0000256" key="4">
    <source>
        <dbReference type="ARBA" id="ARBA00023004"/>
    </source>
</evidence>
<evidence type="ECO:0000313" key="11">
    <source>
        <dbReference type="Proteomes" id="UP000319557"/>
    </source>
</evidence>
<dbReference type="Pfam" id="PF19288">
    <property type="entry name" value="CofH_C"/>
    <property type="match status" value="1"/>
</dbReference>
<dbReference type="SFLD" id="SFLDG01389">
    <property type="entry name" value="menaquinone_synthsis_involved"/>
    <property type="match status" value="1"/>
</dbReference>
<evidence type="ECO:0000256" key="7">
    <source>
        <dbReference type="PIRSR" id="PIRSR004762-1"/>
    </source>
</evidence>
<dbReference type="InterPro" id="IPR020050">
    <property type="entry name" value="FO_synthase_su2"/>
</dbReference>
<evidence type="ECO:0000313" key="10">
    <source>
        <dbReference type="EMBL" id="QDS89761.1"/>
    </source>
</evidence>
<keyword evidence="6 10" id="KW-0808">Transferase</keyword>
<dbReference type="Gene3D" id="3.20.20.70">
    <property type="entry name" value="Aldolase class I"/>
    <property type="match status" value="1"/>
</dbReference>
<comment type="catalytic activity">
    <reaction evidence="6">
        <text>3-[(1-carboxyvinyl)-oxy]benzoate + S-adenosyl-L-methionine + H2O = 6-amino-6-deoxyfutalosine + hydrogencarbonate + L-methionine + H(+)</text>
        <dbReference type="Rhea" id="RHEA:33075"/>
        <dbReference type="ChEBI" id="CHEBI:15377"/>
        <dbReference type="ChEBI" id="CHEBI:15378"/>
        <dbReference type="ChEBI" id="CHEBI:17544"/>
        <dbReference type="ChEBI" id="CHEBI:57844"/>
        <dbReference type="ChEBI" id="CHEBI:59789"/>
        <dbReference type="ChEBI" id="CHEBI:64286"/>
        <dbReference type="ChEBI" id="CHEBI:76981"/>
        <dbReference type="EC" id="2.5.1.120"/>
    </reaction>
</comment>
<dbReference type="SFLD" id="SFLDS00029">
    <property type="entry name" value="Radical_SAM"/>
    <property type="match status" value="1"/>
</dbReference>
<dbReference type="PANTHER" id="PTHR43076:SF7">
    <property type="entry name" value="AMINODEOXYFUTALOSINE SYNTHASE"/>
    <property type="match status" value="1"/>
</dbReference>
<feature type="binding site" evidence="6 7">
    <location>
        <position position="99"/>
    </location>
    <ligand>
        <name>[4Fe-4S] cluster</name>
        <dbReference type="ChEBI" id="CHEBI:49883"/>
        <note>4Fe-4S-S-AdoMet</note>
    </ligand>
</feature>
<keyword evidence="2 6" id="KW-0949">S-adenosyl-L-methionine</keyword>
<organism evidence="10 11">
    <name type="scientific">Rosistilla ulvae</name>
    <dbReference type="NCBI Taxonomy" id="1930277"/>
    <lineage>
        <taxon>Bacteria</taxon>
        <taxon>Pseudomonadati</taxon>
        <taxon>Planctomycetota</taxon>
        <taxon>Planctomycetia</taxon>
        <taxon>Pirellulales</taxon>
        <taxon>Pirellulaceae</taxon>
        <taxon>Rosistilla</taxon>
    </lineage>
</organism>
<dbReference type="InterPro" id="IPR034405">
    <property type="entry name" value="F420"/>
</dbReference>
<comment type="similarity">
    <text evidence="6">Belongs to the radical SAM superfamily. MqnE family.</text>
</comment>
<sequence>MESVLNTNEPPSHGRKSITFKVNPNTNQMIATEINARLRTIRDKVESQERLTMDDGLFLYQPDVPLHEVGELADLVRQRMNGNVAYYNINTHLNPTNVCVYRCRFCAFRADLRDPKGYAMDDEQVIARGQEATDNGCTEMHIVGGLHHQRPYEWYRGVLSTLSENFPKLHLKAWTPVEINWFEFQTKNSTEWVMNDMREAGLGSLPGGGAEIFHPEVRDEICEHKANTHAWFHTHRTAHQLGIRSNCTMLYGHIEKAYHRVDHLLRLRELQDETGGFQVFIPLAFHPENTKLSHLKKPSALDDLRNVAVSRLLLDNIQHIKAYWIMLGIGTAQTALSYGADDIDGTVRHELIYHDAGATTPEFLSVDRIRELIIEAGRVPVERNTIYQEVIRDPNDFSNWSIGETLPVS</sequence>
<dbReference type="InterPro" id="IPR058240">
    <property type="entry name" value="rSAM_sf"/>
</dbReference>
<dbReference type="UniPathway" id="UPA00079"/>
<gene>
    <name evidence="10" type="primary">mqnE_2</name>
    <name evidence="6" type="synonym">mqnE</name>
    <name evidence="10" type="ORF">EC9_39610</name>
</gene>
<dbReference type="GO" id="GO:0102573">
    <property type="term" value="F:aminodeoxyfutalosine synthase activity"/>
    <property type="evidence" value="ECO:0007669"/>
    <property type="project" value="UniProtKB-EC"/>
</dbReference>
<dbReference type="HAMAP" id="MF_00993">
    <property type="entry name" value="MqnE"/>
    <property type="match status" value="1"/>
</dbReference>
<dbReference type="AlphaFoldDB" id="A0A517M4G5"/>
<evidence type="ECO:0000256" key="2">
    <source>
        <dbReference type="ARBA" id="ARBA00022691"/>
    </source>
</evidence>
<evidence type="ECO:0000256" key="1">
    <source>
        <dbReference type="ARBA" id="ARBA00022485"/>
    </source>
</evidence>
<feature type="binding site" evidence="8">
    <location>
        <position position="211"/>
    </location>
    <ligand>
        <name>S-adenosyl-L-methionine</name>
        <dbReference type="ChEBI" id="CHEBI:59789"/>
    </ligand>
</feature>
<feature type="domain" description="Radical SAM core" evidence="9">
    <location>
        <begin position="85"/>
        <end position="318"/>
    </location>
</feature>
<dbReference type="PIRSF" id="PIRSF004762">
    <property type="entry name" value="CHP00423"/>
    <property type="match status" value="1"/>
</dbReference>